<proteinExistence type="inferred from homology"/>
<dbReference type="InterPro" id="IPR013325">
    <property type="entry name" value="RNA_pol_sigma_r2"/>
</dbReference>
<dbReference type="EMBL" id="LVYV01000005">
    <property type="protein sequence ID" value="KZD24255.1"/>
    <property type="molecule type" value="Genomic_DNA"/>
</dbReference>
<name>A0A164A4J2_9BRAD</name>
<sequence>MTETRRDEAGLDHAREAQLSAALARCAAGDRAALQMIYNSEAPKMIGVARRILFRQDLAEEAVHDAFVRIWGAAASFDPHRGSARGWLYAVVRNRALSIHRNEHRYDASDDSALDIDCEATMTRMPETSALRKCLERINRPRRDVVVLAYVHGMSHGELAGRLKVPLGTVKSWVRRSLSSLQECMG</sequence>
<protein>
    <submittedName>
        <fullName evidence="7">RNA polymerase subunit sigma</fullName>
    </submittedName>
</protein>
<gene>
    <name evidence="7" type="ORF">A4A58_23665</name>
</gene>
<dbReference type="NCBIfam" id="TIGR02937">
    <property type="entry name" value="sigma70-ECF"/>
    <property type="match status" value="1"/>
</dbReference>
<evidence type="ECO:0000256" key="2">
    <source>
        <dbReference type="ARBA" id="ARBA00023015"/>
    </source>
</evidence>
<dbReference type="InterPro" id="IPR039425">
    <property type="entry name" value="RNA_pol_sigma-70-like"/>
</dbReference>
<comment type="caution">
    <text evidence="7">The sequence shown here is derived from an EMBL/GenBank/DDBJ whole genome shotgun (WGS) entry which is preliminary data.</text>
</comment>
<dbReference type="InterPro" id="IPR007627">
    <property type="entry name" value="RNA_pol_sigma70_r2"/>
</dbReference>
<evidence type="ECO:0000259" key="6">
    <source>
        <dbReference type="Pfam" id="PF08281"/>
    </source>
</evidence>
<dbReference type="SUPFAM" id="SSF88659">
    <property type="entry name" value="Sigma3 and sigma4 domains of RNA polymerase sigma factors"/>
    <property type="match status" value="1"/>
</dbReference>
<keyword evidence="3" id="KW-0731">Sigma factor</keyword>
<dbReference type="PANTHER" id="PTHR43133">
    <property type="entry name" value="RNA POLYMERASE ECF-TYPE SIGMA FACTO"/>
    <property type="match status" value="1"/>
</dbReference>
<dbReference type="SUPFAM" id="SSF88946">
    <property type="entry name" value="Sigma2 domain of RNA polymerase sigma factors"/>
    <property type="match status" value="1"/>
</dbReference>
<dbReference type="STRING" id="943830.A4A58_23665"/>
<evidence type="ECO:0000256" key="4">
    <source>
        <dbReference type="ARBA" id="ARBA00023163"/>
    </source>
</evidence>
<dbReference type="Gene3D" id="1.10.10.10">
    <property type="entry name" value="Winged helix-like DNA-binding domain superfamily/Winged helix DNA-binding domain"/>
    <property type="match status" value="1"/>
</dbReference>
<organism evidence="7 8">
    <name type="scientific">Tardiphaga robiniae</name>
    <dbReference type="NCBI Taxonomy" id="943830"/>
    <lineage>
        <taxon>Bacteria</taxon>
        <taxon>Pseudomonadati</taxon>
        <taxon>Pseudomonadota</taxon>
        <taxon>Alphaproteobacteria</taxon>
        <taxon>Hyphomicrobiales</taxon>
        <taxon>Nitrobacteraceae</taxon>
        <taxon>Tardiphaga</taxon>
    </lineage>
</organism>
<dbReference type="InterPro" id="IPR013249">
    <property type="entry name" value="RNA_pol_sigma70_r4_t2"/>
</dbReference>
<dbReference type="GO" id="GO:0016987">
    <property type="term" value="F:sigma factor activity"/>
    <property type="evidence" value="ECO:0007669"/>
    <property type="project" value="UniProtKB-KW"/>
</dbReference>
<evidence type="ECO:0000313" key="8">
    <source>
        <dbReference type="Proteomes" id="UP000076574"/>
    </source>
</evidence>
<dbReference type="Gene3D" id="1.10.1740.10">
    <property type="match status" value="1"/>
</dbReference>
<dbReference type="Proteomes" id="UP000076574">
    <property type="component" value="Unassembled WGS sequence"/>
</dbReference>
<reference evidence="7 8" key="1">
    <citation type="submission" date="2016-03" db="EMBL/GenBank/DDBJ databases">
        <title>Microsymbionts genomes from the relict species Vavilovia formosa (Stev.) Fed.</title>
        <authorList>
            <person name="Kopat V."/>
            <person name="Chirak E."/>
            <person name="Kimeklis A."/>
            <person name="Andronov E."/>
        </authorList>
    </citation>
    <scope>NUCLEOTIDE SEQUENCE [LARGE SCALE GENOMIC DNA]</scope>
    <source>
        <strain evidence="7 8">Vaf07</strain>
    </source>
</reference>
<evidence type="ECO:0000259" key="5">
    <source>
        <dbReference type="Pfam" id="PF04542"/>
    </source>
</evidence>
<keyword evidence="2" id="KW-0805">Transcription regulation</keyword>
<dbReference type="Pfam" id="PF08281">
    <property type="entry name" value="Sigma70_r4_2"/>
    <property type="match status" value="1"/>
</dbReference>
<dbReference type="InterPro" id="IPR013324">
    <property type="entry name" value="RNA_pol_sigma_r3/r4-like"/>
</dbReference>
<keyword evidence="4" id="KW-0804">Transcription</keyword>
<evidence type="ECO:0000313" key="7">
    <source>
        <dbReference type="EMBL" id="KZD24255.1"/>
    </source>
</evidence>
<dbReference type="PANTHER" id="PTHR43133:SF62">
    <property type="entry name" value="RNA POLYMERASE SIGMA FACTOR SIGZ"/>
    <property type="match status" value="1"/>
</dbReference>
<dbReference type="InterPro" id="IPR014284">
    <property type="entry name" value="RNA_pol_sigma-70_dom"/>
</dbReference>
<evidence type="ECO:0000256" key="3">
    <source>
        <dbReference type="ARBA" id="ARBA00023082"/>
    </source>
</evidence>
<evidence type="ECO:0000256" key="1">
    <source>
        <dbReference type="ARBA" id="ARBA00010641"/>
    </source>
</evidence>
<dbReference type="Pfam" id="PF04542">
    <property type="entry name" value="Sigma70_r2"/>
    <property type="match status" value="1"/>
</dbReference>
<dbReference type="GO" id="GO:0003677">
    <property type="term" value="F:DNA binding"/>
    <property type="evidence" value="ECO:0007669"/>
    <property type="project" value="InterPro"/>
</dbReference>
<feature type="domain" description="RNA polymerase sigma-70 region 2" evidence="5">
    <location>
        <begin position="38"/>
        <end position="105"/>
    </location>
</feature>
<accession>A0A164A4J2</accession>
<comment type="similarity">
    <text evidence="1">Belongs to the sigma-70 factor family. ECF subfamily.</text>
</comment>
<dbReference type="InterPro" id="IPR036388">
    <property type="entry name" value="WH-like_DNA-bd_sf"/>
</dbReference>
<dbReference type="GO" id="GO:0006352">
    <property type="term" value="P:DNA-templated transcription initiation"/>
    <property type="evidence" value="ECO:0007669"/>
    <property type="project" value="InterPro"/>
</dbReference>
<keyword evidence="8" id="KW-1185">Reference proteome</keyword>
<dbReference type="AlphaFoldDB" id="A0A164A4J2"/>
<feature type="domain" description="RNA polymerase sigma factor 70 region 4 type 2" evidence="6">
    <location>
        <begin position="130"/>
        <end position="180"/>
    </location>
</feature>